<protein>
    <submittedName>
        <fullName evidence="1">Uncharacterized protein</fullName>
    </submittedName>
</protein>
<dbReference type="AlphaFoldDB" id="A0A026VW13"/>
<gene>
    <name evidence="1" type="ORF">X777_15036</name>
</gene>
<evidence type="ECO:0000313" key="1">
    <source>
        <dbReference type="EMBL" id="EZA47952.1"/>
    </source>
</evidence>
<name>A0A026VW13_OOCBI</name>
<dbReference type="EMBL" id="KK107741">
    <property type="protein sequence ID" value="EZA47952.1"/>
    <property type="molecule type" value="Genomic_DNA"/>
</dbReference>
<accession>A0A026VW13</accession>
<organism evidence="1 2">
    <name type="scientific">Ooceraea biroi</name>
    <name type="common">Clonal raider ant</name>
    <name type="synonym">Cerapachys biroi</name>
    <dbReference type="NCBI Taxonomy" id="2015173"/>
    <lineage>
        <taxon>Eukaryota</taxon>
        <taxon>Metazoa</taxon>
        <taxon>Ecdysozoa</taxon>
        <taxon>Arthropoda</taxon>
        <taxon>Hexapoda</taxon>
        <taxon>Insecta</taxon>
        <taxon>Pterygota</taxon>
        <taxon>Neoptera</taxon>
        <taxon>Endopterygota</taxon>
        <taxon>Hymenoptera</taxon>
        <taxon>Apocrita</taxon>
        <taxon>Aculeata</taxon>
        <taxon>Formicoidea</taxon>
        <taxon>Formicidae</taxon>
        <taxon>Dorylinae</taxon>
        <taxon>Ooceraea</taxon>
    </lineage>
</organism>
<proteinExistence type="predicted"/>
<evidence type="ECO:0000313" key="2">
    <source>
        <dbReference type="Proteomes" id="UP000053097"/>
    </source>
</evidence>
<reference evidence="1 2" key="1">
    <citation type="journal article" date="2014" name="Curr. Biol.">
        <title>The genome of the clonal raider ant Cerapachys biroi.</title>
        <authorList>
            <person name="Oxley P.R."/>
            <person name="Ji L."/>
            <person name="Fetter-Pruneda I."/>
            <person name="McKenzie S.K."/>
            <person name="Li C."/>
            <person name="Hu H."/>
            <person name="Zhang G."/>
            <person name="Kronauer D.J."/>
        </authorList>
    </citation>
    <scope>NUCLEOTIDE SEQUENCE [LARGE SCALE GENOMIC DNA]</scope>
</reference>
<keyword evidence="2" id="KW-1185">Reference proteome</keyword>
<dbReference type="Proteomes" id="UP000053097">
    <property type="component" value="Unassembled WGS sequence"/>
</dbReference>
<sequence length="76" mass="8703">MSSDPNDLIPLTPAHFLIGRTLTSPADPTLTDLLESRLSRWQLIQTLQQHFWRGGARSIYRSCSNVLLRKNWNSPL</sequence>